<feature type="transmembrane region" description="Helical" evidence="12">
    <location>
        <begin position="439"/>
        <end position="458"/>
    </location>
</feature>
<keyword evidence="5" id="KW-1003">Cell membrane</keyword>
<feature type="transmembrane region" description="Helical" evidence="12">
    <location>
        <begin position="380"/>
        <end position="402"/>
    </location>
</feature>
<evidence type="ECO:0000256" key="7">
    <source>
        <dbReference type="ARBA" id="ARBA00022989"/>
    </source>
</evidence>
<name>A0A448ZLK6_9STRA</name>
<evidence type="ECO:0000256" key="3">
    <source>
        <dbReference type="ARBA" id="ARBA00021242"/>
    </source>
</evidence>
<evidence type="ECO:0000313" key="14">
    <source>
        <dbReference type="EMBL" id="VEU42926.1"/>
    </source>
</evidence>
<protein>
    <recommendedName>
        <fullName evidence="3">Molybdate-anion transporter</fullName>
    </recommendedName>
    <alternativeName>
        <fullName evidence="10">Major facilitator superfamily domain-containing protein 5</fullName>
    </alternativeName>
    <alternativeName>
        <fullName evidence="11">Molybdate transporter 2 homolog</fullName>
    </alternativeName>
</protein>
<dbReference type="Pfam" id="PF05631">
    <property type="entry name" value="MFS_5"/>
    <property type="match status" value="1"/>
</dbReference>
<dbReference type="PANTHER" id="PTHR23516:SF1">
    <property type="entry name" value="MOLYBDATE-ANION TRANSPORTER"/>
    <property type="match status" value="1"/>
</dbReference>
<keyword evidence="4" id="KW-0813">Transport</keyword>
<dbReference type="SUPFAM" id="SSF103473">
    <property type="entry name" value="MFS general substrate transporter"/>
    <property type="match status" value="1"/>
</dbReference>
<feature type="chain" id="PRO_5019164465" description="Molybdate-anion transporter" evidence="13">
    <location>
        <begin position="18"/>
        <end position="493"/>
    </location>
</feature>
<dbReference type="Gene3D" id="1.20.1250.20">
    <property type="entry name" value="MFS general substrate transporter like domains"/>
    <property type="match status" value="1"/>
</dbReference>
<keyword evidence="8" id="KW-0406">Ion transport</keyword>
<feature type="transmembrane region" description="Helical" evidence="12">
    <location>
        <begin position="119"/>
        <end position="137"/>
    </location>
</feature>
<feature type="transmembrane region" description="Helical" evidence="12">
    <location>
        <begin position="225"/>
        <end position="244"/>
    </location>
</feature>
<keyword evidence="15" id="KW-1185">Reference proteome</keyword>
<dbReference type="InterPro" id="IPR036259">
    <property type="entry name" value="MFS_trans_sf"/>
</dbReference>
<dbReference type="PANTHER" id="PTHR23516">
    <property type="entry name" value="SAM (S-ADENOSYL METHIONINE) TRANSPORTER"/>
    <property type="match status" value="1"/>
</dbReference>
<evidence type="ECO:0000313" key="15">
    <source>
        <dbReference type="Proteomes" id="UP000291116"/>
    </source>
</evidence>
<proteinExistence type="predicted"/>
<dbReference type="AlphaFoldDB" id="A0A448ZLK6"/>
<evidence type="ECO:0000256" key="2">
    <source>
        <dbReference type="ARBA" id="ARBA00004651"/>
    </source>
</evidence>
<evidence type="ECO:0000256" key="8">
    <source>
        <dbReference type="ARBA" id="ARBA00023065"/>
    </source>
</evidence>
<dbReference type="OrthoDB" id="263957at2759"/>
<reference evidence="14 15" key="1">
    <citation type="submission" date="2019-01" db="EMBL/GenBank/DDBJ databases">
        <authorList>
            <person name="Ferrante I. M."/>
        </authorList>
    </citation>
    <scope>NUCLEOTIDE SEQUENCE [LARGE SCALE GENOMIC DNA]</scope>
    <source>
        <strain evidence="14 15">B856</strain>
    </source>
</reference>
<dbReference type="CDD" id="cd17487">
    <property type="entry name" value="MFS_MFSD5_like"/>
    <property type="match status" value="1"/>
</dbReference>
<feature type="transmembrane region" description="Helical" evidence="12">
    <location>
        <begin position="291"/>
        <end position="313"/>
    </location>
</feature>
<evidence type="ECO:0000256" key="5">
    <source>
        <dbReference type="ARBA" id="ARBA00022475"/>
    </source>
</evidence>
<evidence type="ECO:0000256" key="9">
    <source>
        <dbReference type="ARBA" id="ARBA00023136"/>
    </source>
</evidence>
<dbReference type="InterPro" id="IPR008509">
    <property type="entry name" value="MOT2/MFSD5"/>
</dbReference>
<evidence type="ECO:0000256" key="6">
    <source>
        <dbReference type="ARBA" id="ARBA00022692"/>
    </source>
</evidence>
<feature type="signal peptide" evidence="13">
    <location>
        <begin position="1"/>
        <end position="17"/>
    </location>
</feature>
<feature type="transmembrane region" description="Helical" evidence="12">
    <location>
        <begin position="325"/>
        <end position="345"/>
    </location>
</feature>
<evidence type="ECO:0000256" key="1">
    <source>
        <dbReference type="ARBA" id="ARBA00003019"/>
    </source>
</evidence>
<comment type="function">
    <text evidence="1">Mediates high-affinity intracellular uptake of the rare oligo-element molybdenum.</text>
</comment>
<keyword evidence="13" id="KW-0732">Signal</keyword>
<keyword evidence="6 12" id="KW-0812">Transmembrane</keyword>
<dbReference type="GO" id="GO:0005886">
    <property type="term" value="C:plasma membrane"/>
    <property type="evidence" value="ECO:0007669"/>
    <property type="project" value="UniProtKB-SubCell"/>
</dbReference>
<dbReference type="GO" id="GO:0006811">
    <property type="term" value="P:monoatomic ion transport"/>
    <property type="evidence" value="ECO:0007669"/>
    <property type="project" value="UniProtKB-KW"/>
</dbReference>
<evidence type="ECO:0000256" key="13">
    <source>
        <dbReference type="SAM" id="SignalP"/>
    </source>
</evidence>
<organism evidence="14 15">
    <name type="scientific">Pseudo-nitzschia multistriata</name>
    <dbReference type="NCBI Taxonomy" id="183589"/>
    <lineage>
        <taxon>Eukaryota</taxon>
        <taxon>Sar</taxon>
        <taxon>Stramenopiles</taxon>
        <taxon>Ochrophyta</taxon>
        <taxon>Bacillariophyta</taxon>
        <taxon>Bacillariophyceae</taxon>
        <taxon>Bacillariophycidae</taxon>
        <taxon>Bacillariales</taxon>
        <taxon>Bacillariaceae</taxon>
        <taxon>Pseudo-nitzschia</taxon>
    </lineage>
</organism>
<feature type="transmembrane region" description="Helical" evidence="12">
    <location>
        <begin position="90"/>
        <end position="112"/>
    </location>
</feature>
<feature type="transmembrane region" description="Helical" evidence="12">
    <location>
        <begin position="357"/>
        <end position="374"/>
    </location>
</feature>
<accession>A0A448ZLK6</accession>
<feature type="transmembrane region" description="Helical" evidence="12">
    <location>
        <begin position="185"/>
        <end position="205"/>
    </location>
</feature>
<dbReference type="EMBL" id="CAACVS010000499">
    <property type="protein sequence ID" value="VEU42926.1"/>
    <property type="molecule type" value="Genomic_DNA"/>
</dbReference>
<comment type="subcellular location">
    <subcellularLocation>
        <location evidence="2">Cell membrane</location>
        <topology evidence="2">Multi-pass membrane protein</topology>
    </subcellularLocation>
</comment>
<dbReference type="Proteomes" id="UP000291116">
    <property type="component" value="Unassembled WGS sequence"/>
</dbReference>
<evidence type="ECO:0000256" key="11">
    <source>
        <dbReference type="ARBA" id="ARBA00032555"/>
    </source>
</evidence>
<evidence type="ECO:0000256" key="4">
    <source>
        <dbReference type="ARBA" id="ARBA00022448"/>
    </source>
</evidence>
<feature type="transmembrane region" description="Helical" evidence="12">
    <location>
        <begin position="58"/>
        <end position="78"/>
    </location>
</feature>
<evidence type="ECO:0000256" key="12">
    <source>
        <dbReference type="SAM" id="Phobius"/>
    </source>
</evidence>
<feature type="transmembrane region" description="Helical" evidence="12">
    <location>
        <begin position="143"/>
        <end position="165"/>
    </location>
</feature>
<dbReference type="GO" id="GO:0015098">
    <property type="term" value="F:molybdate ion transmembrane transporter activity"/>
    <property type="evidence" value="ECO:0007669"/>
    <property type="project" value="InterPro"/>
</dbReference>
<keyword evidence="9 12" id="KW-0472">Membrane</keyword>
<evidence type="ECO:0000256" key="10">
    <source>
        <dbReference type="ARBA" id="ARBA00030646"/>
    </source>
</evidence>
<keyword evidence="7 12" id="KW-1133">Transmembrane helix</keyword>
<gene>
    <name evidence="14" type="ORF">PSNMU_V1.4_AUG-EV-PASAV3_0099250</name>
</gene>
<feature type="transmembrane region" description="Helical" evidence="12">
    <location>
        <begin position="414"/>
        <end position="433"/>
    </location>
</feature>
<sequence>MTNFSYIFWGFLTLCASVTFRSSDYYKNCSEGKGLTINEDNGISDTAKKAHTKLLKKYMFVYLLATLSDWLQGPYVYALYSDYGFEQHEIAQLFVAGFGSSMIFGSFVGGLADQGGRRLFVILFAVVYLASCLTKHFKSYSVLMVGRLLGGVSTSLLFSVFEAWLIKAHADADLPKQCLPKSFSWAAFGNSAVAIMAGVVANHIASSSPMVPVSGNIYMGGYLNPFDLAIVALVLCASGAYLLWEENYGSSSSEGTQHGGESETNEKKAGNAAWYAGLKNALTAALHNRDIFLCGIISSLFEGSMYIFVFMWTPLLKALEEDSNLPFGLIFATFMVCCMTGSSLFSIVVEKYPVEKLGIVVFGVGAIAMSIVALEVSETVSFLGMNLFEMCVGMYFPIMGTMKGGIVPEDKRAAIYNLYRIPLNFIVLFSLLTDLTPRTSFTLNATMLVTATVLQAILSKRRLESRGWSESVSKQDVEPLVTSDPVLVGDSAV</sequence>